<evidence type="ECO:0000256" key="3">
    <source>
        <dbReference type="ARBA" id="ARBA00022741"/>
    </source>
</evidence>
<dbReference type="Pfam" id="PF07650">
    <property type="entry name" value="KH_2"/>
    <property type="match status" value="1"/>
</dbReference>
<dbReference type="PROSITE" id="PS50823">
    <property type="entry name" value="KH_TYPE_2"/>
    <property type="match status" value="1"/>
</dbReference>
<dbReference type="SUPFAM" id="SSF52540">
    <property type="entry name" value="P-loop containing nucleoside triphosphate hydrolases"/>
    <property type="match status" value="1"/>
</dbReference>
<feature type="domain" description="KH type-2" evidence="9">
    <location>
        <begin position="203"/>
        <end position="287"/>
    </location>
</feature>
<dbReference type="PANTHER" id="PTHR42698">
    <property type="entry name" value="GTPASE ERA"/>
    <property type="match status" value="1"/>
</dbReference>
<feature type="region of interest" description="G2" evidence="7">
    <location>
        <begin position="47"/>
        <end position="51"/>
    </location>
</feature>
<accession>A0A840BK31</accession>
<comment type="subunit">
    <text evidence="6">Monomer.</text>
</comment>
<feature type="binding site" evidence="6">
    <location>
        <begin position="129"/>
        <end position="132"/>
    </location>
    <ligand>
        <name>GTP</name>
        <dbReference type="ChEBI" id="CHEBI:37565"/>
    </ligand>
</feature>
<proteinExistence type="inferred from homology"/>
<dbReference type="CDD" id="cd04163">
    <property type="entry name" value="Era"/>
    <property type="match status" value="1"/>
</dbReference>
<keyword evidence="6" id="KW-0690">Ribosome biogenesis</keyword>
<dbReference type="GO" id="GO:0000028">
    <property type="term" value="P:ribosomal small subunit assembly"/>
    <property type="evidence" value="ECO:0007669"/>
    <property type="project" value="TreeGrafter"/>
</dbReference>
<dbReference type="CDD" id="cd22534">
    <property type="entry name" value="KH-II_Era"/>
    <property type="match status" value="1"/>
</dbReference>
<dbReference type="InterPro" id="IPR015946">
    <property type="entry name" value="KH_dom-like_a/b"/>
</dbReference>
<organism evidence="11 12">
    <name type="scientific">Niveibacterium umoris</name>
    <dbReference type="NCBI Taxonomy" id="1193620"/>
    <lineage>
        <taxon>Bacteria</taxon>
        <taxon>Pseudomonadati</taxon>
        <taxon>Pseudomonadota</taxon>
        <taxon>Betaproteobacteria</taxon>
        <taxon>Rhodocyclales</taxon>
        <taxon>Rhodocyclaceae</taxon>
        <taxon>Niveibacterium</taxon>
    </lineage>
</organism>
<dbReference type="PROSITE" id="PS51713">
    <property type="entry name" value="G_ERA"/>
    <property type="match status" value="1"/>
</dbReference>
<dbReference type="Gene3D" id="3.40.50.300">
    <property type="entry name" value="P-loop containing nucleotide triphosphate hydrolases"/>
    <property type="match status" value="1"/>
</dbReference>
<evidence type="ECO:0000256" key="2">
    <source>
        <dbReference type="ARBA" id="ARBA00020484"/>
    </source>
</evidence>
<dbReference type="NCBIfam" id="TIGR00436">
    <property type="entry name" value="era"/>
    <property type="match status" value="1"/>
</dbReference>
<dbReference type="RefSeq" id="WP_183630961.1">
    <property type="nucleotide sequence ID" value="NZ_BAABLE010000011.1"/>
</dbReference>
<dbReference type="EMBL" id="JACIET010000001">
    <property type="protein sequence ID" value="MBB4010907.1"/>
    <property type="molecule type" value="Genomic_DNA"/>
</dbReference>
<evidence type="ECO:0000256" key="5">
    <source>
        <dbReference type="ARBA" id="ARBA00023134"/>
    </source>
</evidence>
<dbReference type="InterPro" id="IPR027417">
    <property type="entry name" value="P-loop_NTPase"/>
</dbReference>
<reference evidence="11 12" key="1">
    <citation type="submission" date="2020-08" db="EMBL/GenBank/DDBJ databases">
        <title>Genomic Encyclopedia of Type Strains, Phase IV (KMG-IV): sequencing the most valuable type-strain genomes for metagenomic binning, comparative biology and taxonomic classification.</title>
        <authorList>
            <person name="Goeker M."/>
        </authorList>
    </citation>
    <scope>NUCLEOTIDE SEQUENCE [LARGE SCALE GENOMIC DNA]</scope>
    <source>
        <strain evidence="11 12">DSM 106739</strain>
    </source>
</reference>
<evidence type="ECO:0000256" key="4">
    <source>
        <dbReference type="ARBA" id="ARBA00022884"/>
    </source>
</evidence>
<keyword evidence="12" id="KW-1185">Reference proteome</keyword>
<comment type="similarity">
    <text evidence="1 6 7 8">Belongs to the TRAFAC class TrmE-Era-EngA-EngB-Septin-like GTPase superfamily. Era GTPase family.</text>
</comment>
<dbReference type="InterPro" id="IPR004044">
    <property type="entry name" value="KH_dom_type_2"/>
</dbReference>
<evidence type="ECO:0000313" key="11">
    <source>
        <dbReference type="EMBL" id="MBB4010907.1"/>
    </source>
</evidence>
<keyword evidence="5 6" id="KW-0342">GTP-binding</keyword>
<dbReference type="Gene3D" id="3.30.300.20">
    <property type="match status" value="1"/>
</dbReference>
<dbReference type="InterPro" id="IPR005662">
    <property type="entry name" value="GTPase_Era-like"/>
</dbReference>
<keyword evidence="6" id="KW-0963">Cytoplasm</keyword>
<evidence type="ECO:0000313" key="12">
    <source>
        <dbReference type="Proteomes" id="UP000561045"/>
    </source>
</evidence>
<comment type="subcellular location">
    <subcellularLocation>
        <location evidence="6">Cytoplasm</location>
    </subcellularLocation>
    <subcellularLocation>
        <location evidence="6">Cell membrane</location>
        <topology evidence="6">Peripheral membrane protein</topology>
    </subcellularLocation>
</comment>
<keyword evidence="6" id="KW-1003">Cell membrane</keyword>
<keyword evidence="6" id="KW-0699">rRNA-binding</keyword>
<evidence type="ECO:0000256" key="7">
    <source>
        <dbReference type="PROSITE-ProRule" id="PRU01050"/>
    </source>
</evidence>
<dbReference type="NCBIfam" id="TIGR00231">
    <property type="entry name" value="small_GTP"/>
    <property type="match status" value="1"/>
</dbReference>
<dbReference type="GO" id="GO:0003924">
    <property type="term" value="F:GTPase activity"/>
    <property type="evidence" value="ECO:0007669"/>
    <property type="project" value="UniProtKB-UniRule"/>
</dbReference>
<keyword evidence="4 6" id="KW-0694">RNA-binding</keyword>
<sequence>MTDIAEPDSNGFRTGFLAIVGRPNVGKSTLLNHLIGQKISITSRKAQTTRHRVTGVLTNDTHQFVFVDTPGFQKQHSNALHRAMNRSVTQTLSDVDVVLFVIEAGRFTAPDRVVLELLPANVPVVLVINKVDRIADKAQLLPFIAAMAGERDFAAIVPLSAETGANADELLKACGPLLPEQAAIFDADDITDRSERFLAAEFIREKLFRLLGEELPYGLAVEIEKFELDGPVRRIFAAIIVDRPSHKAMVIGRGGEKLKRVSSEARVDLEKLFDGPVYLEVWVKVKGGWADDERALKSLGIE</sequence>
<evidence type="ECO:0000256" key="1">
    <source>
        <dbReference type="ARBA" id="ARBA00007921"/>
    </source>
</evidence>
<dbReference type="GO" id="GO:0005525">
    <property type="term" value="F:GTP binding"/>
    <property type="evidence" value="ECO:0007669"/>
    <property type="project" value="UniProtKB-UniRule"/>
</dbReference>
<gene>
    <name evidence="6" type="primary">era</name>
    <name evidence="11" type="ORF">GGR36_000215</name>
</gene>
<feature type="domain" description="Era-type G" evidence="10">
    <location>
        <begin position="13"/>
        <end position="180"/>
    </location>
</feature>
<dbReference type="InterPro" id="IPR006073">
    <property type="entry name" value="GTP-bd"/>
</dbReference>
<keyword evidence="3 6" id="KW-0547">Nucleotide-binding</keyword>
<dbReference type="InterPro" id="IPR005225">
    <property type="entry name" value="Small_GTP-bd"/>
</dbReference>
<feature type="binding site" evidence="6">
    <location>
        <begin position="21"/>
        <end position="28"/>
    </location>
    <ligand>
        <name>GTP</name>
        <dbReference type="ChEBI" id="CHEBI:37565"/>
    </ligand>
</feature>
<evidence type="ECO:0000259" key="9">
    <source>
        <dbReference type="PROSITE" id="PS50823"/>
    </source>
</evidence>
<comment type="function">
    <text evidence="6">An essential GTPase that binds both GDP and GTP, with rapid nucleotide exchange. Plays a role in 16S rRNA processing and 30S ribosomal subunit biogenesis and possibly also in cell cycle regulation and energy metabolism.</text>
</comment>
<dbReference type="GO" id="GO:0070181">
    <property type="term" value="F:small ribosomal subunit rRNA binding"/>
    <property type="evidence" value="ECO:0007669"/>
    <property type="project" value="UniProtKB-UniRule"/>
</dbReference>
<feature type="region of interest" description="G1" evidence="7">
    <location>
        <begin position="21"/>
        <end position="28"/>
    </location>
</feature>
<protein>
    <recommendedName>
        <fullName evidence="2 6">GTPase Era</fullName>
    </recommendedName>
</protein>
<evidence type="ECO:0000259" key="10">
    <source>
        <dbReference type="PROSITE" id="PS51713"/>
    </source>
</evidence>
<evidence type="ECO:0000256" key="8">
    <source>
        <dbReference type="RuleBase" id="RU003761"/>
    </source>
</evidence>
<dbReference type="PRINTS" id="PR00326">
    <property type="entry name" value="GTP1OBG"/>
</dbReference>
<dbReference type="Pfam" id="PF01926">
    <property type="entry name" value="MMR_HSR1"/>
    <property type="match status" value="1"/>
</dbReference>
<dbReference type="NCBIfam" id="NF000908">
    <property type="entry name" value="PRK00089.1"/>
    <property type="match status" value="1"/>
</dbReference>
<feature type="binding site" evidence="6">
    <location>
        <begin position="68"/>
        <end position="72"/>
    </location>
    <ligand>
        <name>GTP</name>
        <dbReference type="ChEBI" id="CHEBI:37565"/>
    </ligand>
</feature>
<dbReference type="InterPro" id="IPR009019">
    <property type="entry name" value="KH_sf_prok-type"/>
</dbReference>
<dbReference type="AlphaFoldDB" id="A0A840BK31"/>
<feature type="region of interest" description="G5" evidence="7">
    <location>
        <begin position="159"/>
        <end position="161"/>
    </location>
</feature>
<dbReference type="Proteomes" id="UP000561045">
    <property type="component" value="Unassembled WGS sequence"/>
</dbReference>
<dbReference type="InterPro" id="IPR030388">
    <property type="entry name" value="G_ERA_dom"/>
</dbReference>
<dbReference type="GO" id="GO:0043024">
    <property type="term" value="F:ribosomal small subunit binding"/>
    <property type="evidence" value="ECO:0007669"/>
    <property type="project" value="TreeGrafter"/>
</dbReference>
<feature type="region of interest" description="G4" evidence="7">
    <location>
        <begin position="129"/>
        <end position="132"/>
    </location>
</feature>
<feature type="region of interest" description="G3" evidence="7">
    <location>
        <begin position="68"/>
        <end position="71"/>
    </location>
</feature>
<dbReference type="PANTHER" id="PTHR42698:SF1">
    <property type="entry name" value="GTPASE ERA, MITOCHONDRIAL"/>
    <property type="match status" value="1"/>
</dbReference>
<keyword evidence="6" id="KW-0472">Membrane</keyword>
<dbReference type="HAMAP" id="MF_00367">
    <property type="entry name" value="GTPase_Era"/>
    <property type="match status" value="1"/>
</dbReference>
<evidence type="ECO:0000256" key="6">
    <source>
        <dbReference type="HAMAP-Rule" id="MF_00367"/>
    </source>
</evidence>
<dbReference type="GO" id="GO:0005829">
    <property type="term" value="C:cytosol"/>
    <property type="evidence" value="ECO:0007669"/>
    <property type="project" value="TreeGrafter"/>
</dbReference>
<name>A0A840BK31_9RHOO</name>
<dbReference type="SUPFAM" id="SSF54814">
    <property type="entry name" value="Prokaryotic type KH domain (KH-domain type II)"/>
    <property type="match status" value="1"/>
</dbReference>
<dbReference type="GO" id="GO:0005886">
    <property type="term" value="C:plasma membrane"/>
    <property type="evidence" value="ECO:0007669"/>
    <property type="project" value="UniProtKB-SubCell"/>
</dbReference>
<comment type="caution">
    <text evidence="11">The sequence shown here is derived from an EMBL/GenBank/DDBJ whole genome shotgun (WGS) entry which is preliminary data.</text>
</comment>